<dbReference type="SUPFAM" id="SSF53474">
    <property type="entry name" value="alpha/beta-Hydrolases"/>
    <property type="match status" value="1"/>
</dbReference>
<organism evidence="3 4">
    <name type="scientific">Acinetobacter marinus</name>
    <dbReference type="NCBI Taxonomy" id="281375"/>
    <lineage>
        <taxon>Bacteria</taxon>
        <taxon>Pseudomonadati</taxon>
        <taxon>Pseudomonadota</taxon>
        <taxon>Gammaproteobacteria</taxon>
        <taxon>Moraxellales</taxon>
        <taxon>Moraxellaceae</taxon>
        <taxon>Acinetobacter</taxon>
    </lineage>
</organism>
<keyword evidence="4" id="KW-1185">Reference proteome</keyword>
<protein>
    <recommendedName>
        <fullName evidence="2">BD-FAE-like domain-containing protein</fullName>
    </recommendedName>
</protein>
<name>A0A1G6KKF5_9GAMM</name>
<dbReference type="EMBL" id="FMYK01000004">
    <property type="protein sequence ID" value="SDC31015.1"/>
    <property type="molecule type" value="Genomic_DNA"/>
</dbReference>
<evidence type="ECO:0000313" key="4">
    <source>
        <dbReference type="Proteomes" id="UP000242317"/>
    </source>
</evidence>
<dbReference type="Proteomes" id="UP000242317">
    <property type="component" value="Unassembled WGS sequence"/>
</dbReference>
<evidence type="ECO:0000256" key="1">
    <source>
        <dbReference type="SAM" id="SignalP"/>
    </source>
</evidence>
<accession>A0A1G6KKF5</accession>
<gene>
    <name evidence="3" type="ORF">SAMN05421749_10481</name>
</gene>
<dbReference type="Pfam" id="PF20434">
    <property type="entry name" value="BD-FAE"/>
    <property type="match status" value="1"/>
</dbReference>
<feature type="domain" description="BD-FAE-like" evidence="2">
    <location>
        <begin position="150"/>
        <end position="240"/>
    </location>
</feature>
<dbReference type="OrthoDB" id="923957at2"/>
<dbReference type="RefSeq" id="WP_092618991.1">
    <property type="nucleotide sequence ID" value="NZ_FMYK01000004.1"/>
</dbReference>
<dbReference type="Gene3D" id="3.40.50.1820">
    <property type="entry name" value="alpha/beta hydrolase"/>
    <property type="match status" value="1"/>
</dbReference>
<dbReference type="AlphaFoldDB" id="A0A1G6KKF5"/>
<dbReference type="PROSITE" id="PS51257">
    <property type="entry name" value="PROKAR_LIPOPROTEIN"/>
    <property type="match status" value="1"/>
</dbReference>
<evidence type="ECO:0000313" key="3">
    <source>
        <dbReference type="EMBL" id="SDC31015.1"/>
    </source>
</evidence>
<feature type="chain" id="PRO_5017183719" description="BD-FAE-like domain-containing protein" evidence="1">
    <location>
        <begin position="29"/>
        <end position="528"/>
    </location>
</feature>
<dbReference type="NCBIfam" id="NF041556">
    <property type="entry name" value="tannase_B"/>
    <property type="match status" value="1"/>
</dbReference>
<feature type="signal peptide" evidence="1">
    <location>
        <begin position="1"/>
        <end position="28"/>
    </location>
</feature>
<dbReference type="InterPro" id="IPR048124">
    <property type="entry name" value="Tannase_B"/>
</dbReference>
<dbReference type="InterPro" id="IPR049492">
    <property type="entry name" value="BD-FAE-like_dom"/>
</dbReference>
<reference evidence="4" key="1">
    <citation type="submission" date="2016-09" db="EMBL/GenBank/DDBJ databases">
        <authorList>
            <person name="Varghese N."/>
            <person name="Submissions S."/>
        </authorList>
    </citation>
    <scope>NUCLEOTIDE SEQUENCE [LARGE SCALE GENOMIC DNA]</scope>
    <source>
        <strain evidence="4">ANC 3699</strain>
    </source>
</reference>
<keyword evidence="1" id="KW-0732">Signal</keyword>
<evidence type="ECO:0000259" key="2">
    <source>
        <dbReference type="Pfam" id="PF20434"/>
    </source>
</evidence>
<proteinExistence type="predicted"/>
<sequence length="528" mass="57695">MTSHQKHPIPFKLSLLCLSTALLGSACQSTIHETANIKTSSPQSSQQSSKSTDVLRFDSSKYTTQTLEVDGKNIQVRAYENISYVRKPVEPDYQVMNIYIPKAYFQGQSINGFNAQTAPIFFPNQVGGYMPAKPATAKPSEQGPDAGKASTVAQALAHGFIVASAGARGRTLQSNGQYTGKAPAAIVDLKAAVRYLRFNDDVMLGNGWQVISNGTSAGGALSALLGASGDSKDYAPYLEALGAAKGSDRIFAVSAYCPITILEHADAAYEWQFNGINAYKKMSINMLDYKVERKLTPGTLSTAEQQVSNDLKAQFPDYLNQLKLHTTFKQPLILGQDGQGTFLKLVQSYVQQSAQKAYQQGANITTDMGFEKSGSTVVLKDYQKYLSNYMGRQKTPPAFDALDLSSGENQLFGTASIDQRHFTVYAMQHNQKSDAQMADAQTIQLMNPMAYIDQPDAQTAVHWRIRQGAKDADTSLAIPVILATKLENSGKSVDFEVPWAQGHGGDYDLEELFAWMKRVSTITAHHQQ</sequence>
<dbReference type="InterPro" id="IPR029058">
    <property type="entry name" value="AB_hydrolase_fold"/>
</dbReference>